<comment type="caution">
    <text evidence="1">The sequence shown here is derived from an EMBL/GenBank/DDBJ whole genome shotgun (WGS) entry which is preliminary data.</text>
</comment>
<organism evidence="1 2">
    <name type="scientific">Pseudopithomyces chartarum</name>
    <dbReference type="NCBI Taxonomy" id="1892770"/>
    <lineage>
        <taxon>Eukaryota</taxon>
        <taxon>Fungi</taxon>
        <taxon>Dikarya</taxon>
        <taxon>Ascomycota</taxon>
        <taxon>Pezizomycotina</taxon>
        <taxon>Dothideomycetes</taxon>
        <taxon>Pleosporomycetidae</taxon>
        <taxon>Pleosporales</taxon>
        <taxon>Massarineae</taxon>
        <taxon>Didymosphaeriaceae</taxon>
        <taxon>Pseudopithomyces</taxon>
    </lineage>
</organism>
<name>A0AAN6RCD5_9PLEO</name>
<gene>
    <name evidence="1" type="ORF">GRF29_185g666127</name>
</gene>
<dbReference type="AlphaFoldDB" id="A0AAN6RCD5"/>
<accession>A0AAN6RCD5</accession>
<sequence length="132" mass="14539">MAAFPVWRSINTTCINPPSDFHISLSQITIPEPYIYVTNITGNREILEHCTGSPAVNYTDNTMPADAIGCFLVAHVEKTSASEAWQCFMDKRLEGAWGVLEKYKSSGERRVIGRKNWVLMGLLSAGAVFGGL</sequence>
<reference evidence="1 2" key="1">
    <citation type="submission" date="2021-02" db="EMBL/GenBank/DDBJ databases">
        <title>Genome assembly of Pseudopithomyces chartarum.</title>
        <authorList>
            <person name="Jauregui R."/>
            <person name="Singh J."/>
            <person name="Voisey C."/>
        </authorList>
    </citation>
    <scope>NUCLEOTIDE SEQUENCE [LARGE SCALE GENOMIC DNA]</scope>
    <source>
        <strain evidence="1 2">AGR01</strain>
    </source>
</reference>
<evidence type="ECO:0000313" key="1">
    <source>
        <dbReference type="EMBL" id="KAK3201337.1"/>
    </source>
</evidence>
<evidence type="ECO:0000313" key="2">
    <source>
        <dbReference type="Proteomes" id="UP001280581"/>
    </source>
</evidence>
<proteinExistence type="predicted"/>
<protein>
    <submittedName>
        <fullName evidence="1">Uncharacterized protein</fullName>
    </submittedName>
</protein>
<dbReference type="EMBL" id="WVTA01000016">
    <property type="protein sequence ID" value="KAK3201337.1"/>
    <property type="molecule type" value="Genomic_DNA"/>
</dbReference>
<dbReference type="Proteomes" id="UP001280581">
    <property type="component" value="Unassembled WGS sequence"/>
</dbReference>
<keyword evidence="2" id="KW-1185">Reference proteome</keyword>